<dbReference type="InterPro" id="IPR006311">
    <property type="entry name" value="TAT_signal"/>
</dbReference>
<evidence type="ECO:0000313" key="2">
    <source>
        <dbReference type="Proteomes" id="UP000253303"/>
    </source>
</evidence>
<organism evidence="1 2">
    <name type="scientific">Spongiactinospora rosea</name>
    <dbReference type="NCBI Taxonomy" id="2248750"/>
    <lineage>
        <taxon>Bacteria</taxon>
        <taxon>Bacillati</taxon>
        <taxon>Actinomycetota</taxon>
        <taxon>Actinomycetes</taxon>
        <taxon>Streptosporangiales</taxon>
        <taxon>Streptosporangiaceae</taxon>
        <taxon>Spongiactinospora</taxon>
    </lineage>
</organism>
<accession>A0A366M7Z9</accession>
<dbReference type="InterPro" id="IPR050490">
    <property type="entry name" value="Bact_solute-bd_prot1"/>
</dbReference>
<dbReference type="SUPFAM" id="SSF53850">
    <property type="entry name" value="Periplasmic binding protein-like II"/>
    <property type="match status" value="1"/>
</dbReference>
<gene>
    <name evidence="1" type="ORF">DP939_04010</name>
</gene>
<protein>
    <submittedName>
        <fullName evidence="1">Sugar ABC transporter substrate-binding protein</fullName>
    </submittedName>
</protein>
<dbReference type="Gene3D" id="3.40.190.10">
    <property type="entry name" value="Periplasmic binding protein-like II"/>
    <property type="match status" value="1"/>
</dbReference>
<dbReference type="AlphaFoldDB" id="A0A366M7Z9"/>
<dbReference type="PANTHER" id="PTHR43649:SF30">
    <property type="entry name" value="ABC TRANSPORTER SUBSTRATE-BINDING PROTEIN"/>
    <property type="match status" value="1"/>
</dbReference>
<dbReference type="CDD" id="cd13585">
    <property type="entry name" value="PBP2_TMBP_like"/>
    <property type="match status" value="1"/>
</dbReference>
<sequence length="460" mass="48793">MATRFVTGPRAGTPDVGAVSRRAFLGGAAALGAVPLLAACGGGGSAGGGGNAKELVFWNFYGPTDKPSAQSDWFVNMVKEWNADNEVKVKLHYLPTAEYITGTPLQTAFSAGEGPDIFLISPGDFLRYSNANVLQDLTPHLRPDAIADYVDGVLDTRKVNGKIYGLPMEIEPLALYYGIDAFEKAGLSEGDIPTTWDQLLNVAEKLTDKDRFGLLFETIPGYYQNFTWYPFMWMGGSSAVPADGLAGFDSPGAIAALDLWQKTIRAGIAPKKPRGDGAGNVVANLVSGSVAIQQTGTWALADLQQQAKDFKYGVFKLPTPQGGTYTTDMGGWAFVANAKGKNPEAAAKFIAWALGSMDAGSVERGRQWSTVVKTTVPPRKSVQKAAEEKGAFQDKAFATFIKDVAPGGRPEPRYPPEVYKAVSDAIQACQLGSTAPATAAADAAAKIDAFLKTYKGAPIL</sequence>
<proteinExistence type="predicted"/>
<dbReference type="PANTHER" id="PTHR43649">
    <property type="entry name" value="ARABINOSE-BINDING PROTEIN-RELATED"/>
    <property type="match status" value="1"/>
</dbReference>
<dbReference type="InterPro" id="IPR006059">
    <property type="entry name" value="SBP"/>
</dbReference>
<dbReference type="Pfam" id="PF01547">
    <property type="entry name" value="SBP_bac_1"/>
    <property type="match status" value="1"/>
</dbReference>
<dbReference type="EMBL" id="QMEY01000001">
    <property type="protein sequence ID" value="RBQ21850.1"/>
    <property type="molecule type" value="Genomic_DNA"/>
</dbReference>
<evidence type="ECO:0000313" key="1">
    <source>
        <dbReference type="EMBL" id="RBQ21850.1"/>
    </source>
</evidence>
<dbReference type="PROSITE" id="PS51318">
    <property type="entry name" value="TAT"/>
    <property type="match status" value="1"/>
</dbReference>
<dbReference type="Proteomes" id="UP000253303">
    <property type="component" value="Unassembled WGS sequence"/>
</dbReference>
<name>A0A366M7Z9_9ACTN</name>
<keyword evidence="2" id="KW-1185">Reference proteome</keyword>
<comment type="caution">
    <text evidence="1">The sequence shown here is derived from an EMBL/GenBank/DDBJ whole genome shotgun (WGS) entry which is preliminary data.</text>
</comment>
<reference evidence="1 2" key="1">
    <citation type="submission" date="2018-06" db="EMBL/GenBank/DDBJ databases">
        <title>Sphaerisporangium craniellae sp. nov., isolated from a marine sponge in the South China Sea.</title>
        <authorList>
            <person name="Li L."/>
        </authorList>
    </citation>
    <scope>NUCLEOTIDE SEQUENCE [LARGE SCALE GENOMIC DNA]</scope>
    <source>
        <strain evidence="1 2">LHW63015</strain>
    </source>
</reference>
<dbReference type="OrthoDB" id="2515046at2"/>